<organism evidence="2 3">
    <name type="scientific">Gloeobacter kilaueensis (strain ATCC BAA-2537 / CCAP 1431/1 / ULC 316 / JS1)</name>
    <dbReference type="NCBI Taxonomy" id="1183438"/>
    <lineage>
        <taxon>Bacteria</taxon>
        <taxon>Bacillati</taxon>
        <taxon>Cyanobacteriota</taxon>
        <taxon>Cyanophyceae</taxon>
        <taxon>Gloeobacterales</taxon>
        <taxon>Gloeobacteraceae</taxon>
        <taxon>Gloeobacter</taxon>
    </lineage>
</organism>
<dbReference type="eggNOG" id="COG0582">
    <property type="taxonomic scope" value="Bacteria"/>
</dbReference>
<dbReference type="SUPFAM" id="SSF56349">
    <property type="entry name" value="DNA breaking-rejoining enzymes"/>
    <property type="match status" value="1"/>
</dbReference>
<reference evidence="2 3" key="1">
    <citation type="journal article" date="2013" name="PLoS ONE">
        <title>Cultivation and Complete Genome Sequencing of Gloeobacter kilaueensis sp. nov., from a Lava Cave in Kilauea Caldera, Hawai'i.</title>
        <authorList>
            <person name="Saw J.H."/>
            <person name="Schatz M."/>
            <person name="Brown M.V."/>
            <person name="Kunkel D.D."/>
            <person name="Foster J.S."/>
            <person name="Shick H."/>
            <person name="Christensen S."/>
            <person name="Hou S."/>
            <person name="Wan X."/>
            <person name="Donachie S.P."/>
        </authorList>
    </citation>
    <scope>NUCLEOTIDE SEQUENCE [LARGE SCALE GENOMIC DNA]</scope>
    <source>
        <strain evidence="3">JS</strain>
    </source>
</reference>
<accession>U5QHJ6</accession>
<dbReference type="KEGG" id="glj:GKIL_0863"/>
<gene>
    <name evidence="2" type="ORF">GKIL_0863</name>
</gene>
<dbReference type="InterPro" id="IPR013762">
    <property type="entry name" value="Integrase-like_cat_sf"/>
</dbReference>
<dbReference type="HOGENOM" id="CLU_051798_0_0_3"/>
<dbReference type="GO" id="GO:0003677">
    <property type="term" value="F:DNA binding"/>
    <property type="evidence" value="ECO:0007669"/>
    <property type="project" value="InterPro"/>
</dbReference>
<evidence type="ECO:0000313" key="3">
    <source>
        <dbReference type="Proteomes" id="UP000017396"/>
    </source>
</evidence>
<dbReference type="InterPro" id="IPR011010">
    <property type="entry name" value="DNA_brk_join_enz"/>
</dbReference>
<dbReference type="AlphaFoldDB" id="U5QHJ6"/>
<dbReference type="GO" id="GO:0015074">
    <property type="term" value="P:DNA integration"/>
    <property type="evidence" value="ECO:0007669"/>
    <property type="project" value="InterPro"/>
</dbReference>
<sequence>MDDLIRAANGRLKAARAGVTIEQRGNRLSLRATLPAPPGEPVDYRQRRIPLGILASLDGCRHAERLANELAGQLATGRFDWTLWRPEEPPEAAPTVADWLERFRRDYFERRGTEPKVLSTWESEYSRPLRRAGSLDVPLTAAWVRAAILSIPAQEKTRQRAATCLGALSKFAGLQLPFDTADLRGTYTGLKAAPRNLPTDEVIEQVRLTVPDNGWRWVYGMLAAFGLRPHEVFRMVSVESMADGGAILQLSEDTKTGARYCWALHPRWVDKWGLLEAKRPDLDLSKPNENLGHQVSQAFVRYRLPFPAYNLRHAWCVRALTYNLDTGLAAQMAGHSLAVHQRQYWRWIRADHHRRAYEQLMLRPNRP</sequence>
<dbReference type="Proteomes" id="UP000017396">
    <property type="component" value="Chromosome"/>
</dbReference>
<protein>
    <submittedName>
        <fullName evidence="2">Phage integrase family protein</fullName>
    </submittedName>
</protein>
<dbReference type="GO" id="GO:0006310">
    <property type="term" value="P:DNA recombination"/>
    <property type="evidence" value="ECO:0007669"/>
    <property type="project" value="UniProtKB-KW"/>
</dbReference>
<dbReference type="STRING" id="1183438.GKIL_0863"/>
<dbReference type="Gene3D" id="1.10.443.10">
    <property type="entry name" value="Intergrase catalytic core"/>
    <property type="match status" value="1"/>
</dbReference>
<evidence type="ECO:0000313" key="2">
    <source>
        <dbReference type="EMBL" id="AGY57109.1"/>
    </source>
</evidence>
<dbReference type="RefSeq" id="WP_023172164.1">
    <property type="nucleotide sequence ID" value="NC_022600.1"/>
</dbReference>
<name>U5QHJ6_GLOK1</name>
<keyword evidence="3" id="KW-1185">Reference proteome</keyword>
<proteinExistence type="predicted"/>
<evidence type="ECO:0000256" key="1">
    <source>
        <dbReference type="ARBA" id="ARBA00023172"/>
    </source>
</evidence>
<keyword evidence="1" id="KW-0233">DNA recombination</keyword>
<dbReference type="EMBL" id="CP003587">
    <property type="protein sequence ID" value="AGY57109.1"/>
    <property type="molecule type" value="Genomic_DNA"/>
</dbReference>
<dbReference type="OrthoDB" id="421803at2"/>